<name>I3UT07_PSEPU</name>
<protein>
    <submittedName>
        <fullName evidence="1">Uncharacterized protein</fullName>
    </submittedName>
</protein>
<reference evidence="1 2" key="1">
    <citation type="journal article" date="2012" name="J. Bacteriol.">
        <title>Complete Genome Sequence of the Naphthalene-Degrading Pseudomonas putida Strain ND6.</title>
        <authorList>
            <person name="Li S."/>
            <person name="Zhao H."/>
            <person name="Li Y."/>
            <person name="Niu S."/>
            <person name="Cai B."/>
        </authorList>
    </citation>
    <scope>NUCLEOTIDE SEQUENCE [LARGE SCALE GENOMIC DNA]</scope>
    <source>
        <strain evidence="1 2">ND6</strain>
    </source>
</reference>
<organism evidence="1 2">
    <name type="scientific">Pseudomonas putida ND6</name>
    <dbReference type="NCBI Taxonomy" id="231023"/>
    <lineage>
        <taxon>Bacteria</taxon>
        <taxon>Pseudomonadati</taxon>
        <taxon>Pseudomonadota</taxon>
        <taxon>Gammaproteobacteria</taxon>
        <taxon>Pseudomonadales</taxon>
        <taxon>Pseudomonadaceae</taxon>
        <taxon>Pseudomonas</taxon>
    </lineage>
</organism>
<gene>
    <name evidence="1" type="ORF">YSA_03436</name>
</gene>
<accession>I3UT07</accession>
<dbReference type="Proteomes" id="UP000005268">
    <property type="component" value="Chromosome"/>
</dbReference>
<dbReference type="HOGENOM" id="CLU_3139719_0_0_6"/>
<proteinExistence type="predicted"/>
<dbReference type="AlphaFoldDB" id="I3UT07"/>
<sequence length="49" mass="5457">MQNFGRVPMSGRLMCSENRGLMGVCVAWIGENRHPLKFAGGLWRACDGF</sequence>
<dbReference type="EMBL" id="CP003588">
    <property type="protein sequence ID" value="AFK68628.1"/>
    <property type="molecule type" value="Genomic_DNA"/>
</dbReference>
<evidence type="ECO:0000313" key="2">
    <source>
        <dbReference type="Proteomes" id="UP000005268"/>
    </source>
</evidence>
<dbReference type="KEGG" id="ppi:YSA_03436"/>
<evidence type="ECO:0000313" key="1">
    <source>
        <dbReference type="EMBL" id="AFK68628.1"/>
    </source>
</evidence>